<evidence type="ECO:0000256" key="3">
    <source>
        <dbReference type="ARBA" id="ARBA00013529"/>
    </source>
</evidence>
<feature type="domain" description="4Fe-4S ferredoxin-type" evidence="8">
    <location>
        <begin position="204"/>
        <end position="233"/>
    </location>
</feature>
<evidence type="ECO:0000256" key="2">
    <source>
        <dbReference type="ARBA" id="ARBA00003532"/>
    </source>
</evidence>
<keyword evidence="6" id="KW-0408">Iron</keyword>
<comment type="caution">
    <text evidence="9">The sequence shown here is derived from an EMBL/GenBank/DDBJ whole genome shotgun (WGS) entry which is preliminary data.</text>
</comment>
<dbReference type="PANTHER" id="PTHR24960:SF79">
    <property type="entry name" value="PHOTOSYSTEM I IRON-SULFUR CENTER"/>
    <property type="match status" value="1"/>
</dbReference>
<dbReference type="RefSeq" id="WP_406793674.1">
    <property type="nucleotide sequence ID" value="NZ_JBJHZX010000033.1"/>
</dbReference>
<keyword evidence="10" id="KW-1185">Reference proteome</keyword>
<dbReference type="NCBIfam" id="NF038196">
    <property type="entry name" value="ferrodoxin_EFR1"/>
    <property type="match status" value="1"/>
</dbReference>
<evidence type="ECO:0000313" key="9">
    <source>
        <dbReference type="EMBL" id="MFL0197568.1"/>
    </source>
</evidence>
<dbReference type="PROSITE" id="PS00198">
    <property type="entry name" value="4FE4S_FER_1"/>
    <property type="match status" value="2"/>
</dbReference>
<reference evidence="9 10" key="1">
    <citation type="submission" date="2024-11" db="EMBL/GenBank/DDBJ databases">
        <authorList>
            <person name="Heng Y.C."/>
            <person name="Lim A.C.H."/>
            <person name="Lee J.K.Y."/>
            <person name="Kittelmann S."/>
        </authorList>
    </citation>
    <scope>NUCLEOTIDE SEQUENCE [LARGE SCALE GENOMIC DNA]</scope>
    <source>
        <strain evidence="9 10">WILCCON 0269</strain>
    </source>
</reference>
<evidence type="ECO:0000256" key="7">
    <source>
        <dbReference type="ARBA" id="ARBA00023014"/>
    </source>
</evidence>
<comment type="function">
    <text evidence="2">Ferredoxins are iron-sulfur proteins that transfer electrons in a wide variety of metabolic reactions.</text>
</comment>
<dbReference type="InterPro" id="IPR050157">
    <property type="entry name" value="PSI_iron-sulfur_center"/>
</dbReference>
<comment type="cofactor">
    <cofactor evidence="1">
        <name>[4Fe-4S] cluster</name>
        <dbReference type="ChEBI" id="CHEBI:49883"/>
    </cofactor>
</comment>
<protein>
    <recommendedName>
        <fullName evidence="3">Ferredoxin</fullName>
    </recommendedName>
</protein>
<keyword evidence="4" id="KW-0004">4Fe-4S</keyword>
<sequence length="255" mass="28950">MKIFYFTATGNSLYVAKRFGGELYSIPKVLRSNELSYEDEKIGIIFPCYGFAAPSIVREFMEKVSLKSPYIFAILTYGNKISDGVGWFTKYAKNNNITINYANSLLMVDNYLPIFDIEQQKLKPKNIEENLNGLLKDVSENKKYIHKGSLLDSFVTKGIQGLLKLIPNFNSVKNFSINDKCSGCRTCSKVCPRNNLSINKELKNNKPIYGNNCEFCLACINLCPQKAIKLKKEKNPDARFKNENVTLKEIIDSNS</sequence>
<evidence type="ECO:0000256" key="5">
    <source>
        <dbReference type="ARBA" id="ARBA00022723"/>
    </source>
</evidence>
<gene>
    <name evidence="9" type="ORF">ACJDU8_18655</name>
</gene>
<dbReference type="InterPro" id="IPR029039">
    <property type="entry name" value="Flavoprotein-like_sf"/>
</dbReference>
<dbReference type="SUPFAM" id="SSF54862">
    <property type="entry name" value="4Fe-4S ferredoxins"/>
    <property type="match status" value="1"/>
</dbReference>
<organism evidence="9 10">
    <name type="scientific">Candidatus Clostridium eludens</name>
    <dbReference type="NCBI Taxonomy" id="3381663"/>
    <lineage>
        <taxon>Bacteria</taxon>
        <taxon>Bacillati</taxon>
        <taxon>Bacillota</taxon>
        <taxon>Clostridia</taxon>
        <taxon>Eubacteriales</taxon>
        <taxon>Clostridiaceae</taxon>
        <taxon>Clostridium</taxon>
    </lineage>
</organism>
<dbReference type="PANTHER" id="PTHR24960">
    <property type="entry name" value="PHOTOSYSTEM I IRON-SULFUR CENTER-RELATED"/>
    <property type="match status" value="1"/>
</dbReference>
<evidence type="ECO:0000259" key="8">
    <source>
        <dbReference type="PROSITE" id="PS51379"/>
    </source>
</evidence>
<evidence type="ECO:0000256" key="1">
    <source>
        <dbReference type="ARBA" id="ARBA00001966"/>
    </source>
</evidence>
<keyword evidence="7" id="KW-0411">Iron-sulfur</keyword>
<evidence type="ECO:0000256" key="4">
    <source>
        <dbReference type="ARBA" id="ARBA00022485"/>
    </source>
</evidence>
<keyword evidence="5" id="KW-0479">Metal-binding</keyword>
<dbReference type="Gene3D" id="3.30.70.20">
    <property type="match status" value="1"/>
</dbReference>
<dbReference type="InterPro" id="IPR047964">
    <property type="entry name" value="EFR1-like"/>
</dbReference>
<dbReference type="Proteomes" id="UP001623660">
    <property type="component" value="Unassembled WGS sequence"/>
</dbReference>
<dbReference type="InterPro" id="IPR017896">
    <property type="entry name" value="4Fe4S_Fe-S-bd"/>
</dbReference>
<evidence type="ECO:0000313" key="10">
    <source>
        <dbReference type="Proteomes" id="UP001623660"/>
    </source>
</evidence>
<dbReference type="SUPFAM" id="SSF52218">
    <property type="entry name" value="Flavoproteins"/>
    <property type="match status" value="1"/>
</dbReference>
<name>A0ABW8SPH9_9CLOT</name>
<dbReference type="Pfam" id="PF12838">
    <property type="entry name" value="Fer4_7"/>
    <property type="match status" value="1"/>
</dbReference>
<dbReference type="EMBL" id="JBJHZX010000033">
    <property type="protein sequence ID" value="MFL0197568.1"/>
    <property type="molecule type" value="Genomic_DNA"/>
</dbReference>
<dbReference type="InterPro" id="IPR017900">
    <property type="entry name" value="4Fe4S_Fe_S_CS"/>
</dbReference>
<proteinExistence type="predicted"/>
<feature type="domain" description="4Fe-4S ferredoxin-type" evidence="8">
    <location>
        <begin position="173"/>
        <end position="201"/>
    </location>
</feature>
<accession>A0ABW8SPH9</accession>
<dbReference type="PROSITE" id="PS51379">
    <property type="entry name" value="4FE4S_FER_2"/>
    <property type="match status" value="2"/>
</dbReference>
<evidence type="ECO:0000256" key="6">
    <source>
        <dbReference type="ARBA" id="ARBA00023004"/>
    </source>
</evidence>